<dbReference type="EMBL" id="JBHUJB010000011">
    <property type="protein sequence ID" value="MFD2157696.1"/>
    <property type="molecule type" value="Genomic_DNA"/>
</dbReference>
<sequence>MAHSRKHRRDSYLDPRLAEFLSDEDRYRQQFLAVSGIILLGIVVLFGSLFLLWSYLSS</sequence>
<name>A0ABW4Z830_9BACT</name>
<evidence type="ECO:0000313" key="3">
    <source>
        <dbReference type="Proteomes" id="UP001597389"/>
    </source>
</evidence>
<feature type="transmembrane region" description="Helical" evidence="1">
    <location>
        <begin position="31"/>
        <end position="56"/>
    </location>
</feature>
<evidence type="ECO:0000313" key="2">
    <source>
        <dbReference type="EMBL" id="MFD2157696.1"/>
    </source>
</evidence>
<evidence type="ECO:0000256" key="1">
    <source>
        <dbReference type="SAM" id="Phobius"/>
    </source>
</evidence>
<dbReference type="RefSeq" id="WP_377089233.1">
    <property type="nucleotide sequence ID" value="NZ_JBHSJL010000014.1"/>
</dbReference>
<gene>
    <name evidence="2" type="ORF">ACFSW8_02160</name>
</gene>
<accession>A0ABW4Z830</accession>
<keyword evidence="1" id="KW-0472">Membrane</keyword>
<keyword evidence="3" id="KW-1185">Reference proteome</keyword>
<keyword evidence="1" id="KW-0812">Transmembrane</keyword>
<proteinExistence type="predicted"/>
<protein>
    <submittedName>
        <fullName evidence="2">Uncharacterized protein</fullName>
    </submittedName>
</protein>
<reference evidence="3" key="1">
    <citation type="journal article" date="2019" name="Int. J. Syst. Evol. Microbiol.">
        <title>The Global Catalogue of Microorganisms (GCM) 10K type strain sequencing project: providing services to taxonomists for standard genome sequencing and annotation.</title>
        <authorList>
            <consortium name="The Broad Institute Genomics Platform"/>
            <consortium name="The Broad Institute Genome Sequencing Center for Infectious Disease"/>
            <person name="Wu L."/>
            <person name="Ma J."/>
        </authorList>
    </citation>
    <scope>NUCLEOTIDE SEQUENCE [LARGE SCALE GENOMIC DNA]</scope>
    <source>
        <strain evidence="3">CCUG 57942</strain>
    </source>
</reference>
<dbReference type="Proteomes" id="UP001597389">
    <property type="component" value="Unassembled WGS sequence"/>
</dbReference>
<comment type="caution">
    <text evidence="2">The sequence shown here is derived from an EMBL/GenBank/DDBJ whole genome shotgun (WGS) entry which is preliminary data.</text>
</comment>
<organism evidence="2 3">
    <name type="scientific">Rubritalea tangerina</name>
    <dbReference type="NCBI Taxonomy" id="430798"/>
    <lineage>
        <taxon>Bacteria</taxon>
        <taxon>Pseudomonadati</taxon>
        <taxon>Verrucomicrobiota</taxon>
        <taxon>Verrucomicrobiia</taxon>
        <taxon>Verrucomicrobiales</taxon>
        <taxon>Rubritaleaceae</taxon>
        <taxon>Rubritalea</taxon>
    </lineage>
</organism>
<keyword evidence="1" id="KW-1133">Transmembrane helix</keyword>